<comment type="similarity">
    <text evidence="9">Belongs to the FtsQ/DivIB family. FtsQ subfamily.</text>
</comment>
<comment type="function">
    <text evidence="9">Essential cell division protein. May link together the upstream cell division proteins, which are predominantly cytoplasmic, with the downstream cell division proteins, which are predominantly periplasmic. May control correct divisome assembly.</text>
</comment>
<feature type="domain" description="POTRA" evidence="10">
    <location>
        <begin position="31"/>
        <end position="100"/>
    </location>
</feature>
<evidence type="ECO:0000313" key="12">
    <source>
        <dbReference type="Proteomes" id="UP000294656"/>
    </source>
</evidence>
<keyword evidence="5 9" id="KW-0812">Transmembrane</keyword>
<dbReference type="InterPro" id="IPR045335">
    <property type="entry name" value="FtsQ_C_sf"/>
</dbReference>
<evidence type="ECO:0000256" key="1">
    <source>
        <dbReference type="ARBA" id="ARBA00004370"/>
    </source>
</evidence>
<dbReference type="Gene3D" id="3.10.20.310">
    <property type="entry name" value="membrane protein fhac"/>
    <property type="match status" value="1"/>
</dbReference>
<organism evidence="11 12">
    <name type="scientific">Marinomonas balearica</name>
    <dbReference type="NCBI Taxonomy" id="491947"/>
    <lineage>
        <taxon>Bacteria</taxon>
        <taxon>Pseudomonadati</taxon>
        <taxon>Pseudomonadota</taxon>
        <taxon>Gammaproteobacteria</taxon>
        <taxon>Oceanospirillales</taxon>
        <taxon>Oceanospirillaceae</taxon>
        <taxon>Marinomonas</taxon>
    </lineage>
</organism>
<keyword evidence="3 9" id="KW-0997">Cell inner membrane</keyword>
<accession>A0A4R6MBR5</accession>
<dbReference type="InterPro" id="IPR034746">
    <property type="entry name" value="POTRA"/>
</dbReference>
<evidence type="ECO:0000256" key="8">
    <source>
        <dbReference type="ARBA" id="ARBA00023306"/>
    </source>
</evidence>
<keyword evidence="4 9" id="KW-0132">Cell division</keyword>
<dbReference type="GO" id="GO:0043093">
    <property type="term" value="P:FtsZ-dependent cytokinesis"/>
    <property type="evidence" value="ECO:0007669"/>
    <property type="project" value="UniProtKB-UniRule"/>
</dbReference>
<evidence type="ECO:0000256" key="6">
    <source>
        <dbReference type="ARBA" id="ARBA00022989"/>
    </source>
</evidence>
<keyword evidence="6 9" id="KW-1133">Transmembrane helix</keyword>
<name>A0A4R6MBR5_9GAMM</name>
<dbReference type="Gene3D" id="3.40.50.11690">
    <property type="entry name" value="Cell division protein FtsQ/DivIB"/>
    <property type="match status" value="1"/>
</dbReference>
<dbReference type="InterPro" id="IPR026579">
    <property type="entry name" value="FtsQ"/>
</dbReference>
<dbReference type="Pfam" id="PF08478">
    <property type="entry name" value="POTRA_1"/>
    <property type="match status" value="1"/>
</dbReference>
<dbReference type="OrthoDB" id="9790370at2"/>
<dbReference type="InterPro" id="IPR005548">
    <property type="entry name" value="Cell_div_FtsQ/DivIB_C"/>
</dbReference>
<dbReference type="PROSITE" id="PS51779">
    <property type="entry name" value="POTRA"/>
    <property type="match status" value="1"/>
</dbReference>
<dbReference type="RefSeq" id="WP_133503259.1">
    <property type="nucleotide sequence ID" value="NZ_SNXC01000010.1"/>
</dbReference>
<dbReference type="GO" id="GO:0032153">
    <property type="term" value="C:cell division site"/>
    <property type="evidence" value="ECO:0007669"/>
    <property type="project" value="UniProtKB-UniRule"/>
</dbReference>
<sequence>MRLAALIGAISLIVFAVFQGEKDSAPNERWFAVKSIEIAGDLINADRQQLQFAYSVLLGESLLTLSLERAESVALSPEWVESVRIRKVWPDKIVVEVSEHKPIAHWNSRQVITSNGEVIAPKNGEILPLANLEGPDASSQIALDQFGLMSQMLSNSKLRIKELVLEERGAWNIKFQNGVYVKLGRDKVLERLQRFIAVYKSDLSGKIKNILLVDARYPHGVSVQWNKKL</sequence>
<evidence type="ECO:0000259" key="10">
    <source>
        <dbReference type="PROSITE" id="PS51779"/>
    </source>
</evidence>
<keyword evidence="2 9" id="KW-1003">Cell membrane</keyword>
<dbReference type="PANTHER" id="PTHR35851">
    <property type="entry name" value="CELL DIVISION PROTEIN FTSQ"/>
    <property type="match status" value="1"/>
</dbReference>
<protein>
    <recommendedName>
        <fullName evidence="9">Cell division protein FtsQ</fullName>
    </recommendedName>
</protein>
<keyword evidence="12" id="KW-1185">Reference proteome</keyword>
<keyword evidence="7 9" id="KW-0472">Membrane</keyword>
<evidence type="ECO:0000256" key="7">
    <source>
        <dbReference type="ARBA" id="ARBA00023136"/>
    </source>
</evidence>
<comment type="subcellular location">
    <subcellularLocation>
        <location evidence="9">Cell inner membrane</location>
        <topology evidence="9">Single-pass type II membrane protein</topology>
    </subcellularLocation>
    <subcellularLocation>
        <location evidence="1">Membrane</location>
    </subcellularLocation>
    <text evidence="9">Localizes to the division septum.</text>
</comment>
<gene>
    <name evidence="9" type="primary">ftsQ</name>
    <name evidence="11" type="ORF">DFP79_1476</name>
</gene>
<dbReference type="Proteomes" id="UP000294656">
    <property type="component" value="Unassembled WGS sequence"/>
</dbReference>
<dbReference type="EMBL" id="SNXC01000010">
    <property type="protein sequence ID" value="TDO99051.1"/>
    <property type="molecule type" value="Genomic_DNA"/>
</dbReference>
<proteinExistence type="inferred from homology"/>
<comment type="caution">
    <text evidence="11">The sequence shown here is derived from an EMBL/GenBank/DDBJ whole genome shotgun (WGS) entry which is preliminary data.</text>
</comment>
<dbReference type="GO" id="GO:0090529">
    <property type="term" value="P:cell septum assembly"/>
    <property type="evidence" value="ECO:0007669"/>
    <property type="project" value="InterPro"/>
</dbReference>
<dbReference type="HAMAP" id="MF_00911">
    <property type="entry name" value="FtsQ_subfam"/>
    <property type="match status" value="1"/>
</dbReference>
<evidence type="ECO:0000313" key="11">
    <source>
        <dbReference type="EMBL" id="TDO99051.1"/>
    </source>
</evidence>
<reference evidence="11 12" key="1">
    <citation type="submission" date="2019-03" db="EMBL/GenBank/DDBJ databases">
        <title>Genomic Encyclopedia of Type Strains, Phase III (KMG-III): the genomes of soil and plant-associated and newly described type strains.</title>
        <authorList>
            <person name="Whitman W."/>
        </authorList>
    </citation>
    <scope>NUCLEOTIDE SEQUENCE [LARGE SCALE GENOMIC DNA]</scope>
    <source>
        <strain evidence="11 12">CECT 7378</strain>
    </source>
</reference>
<evidence type="ECO:0000256" key="2">
    <source>
        <dbReference type="ARBA" id="ARBA00022475"/>
    </source>
</evidence>
<evidence type="ECO:0000256" key="5">
    <source>
        <dbReference type="ARBA" id="ARBA00022692"/>
    </source>
</evidence>
<comment type="subunit">
    <text evidence="9">Part of a complex composed of FtsB, FtsL and FtsQ.</text>
</comment>
<dbReference type="AlphaFoldDB" id="A0A4R6MBR5"/>
<evidence type="ECO:0000256" key="4">
    <source>
        <dbReference type="ARBA" id="ARBA00022618"/>
    </source>
</evidence>
<dbReference type="Pfam" id="PF03799">
    <property type="entry name" value="FtsQ_DivIB_C"/>
    <property type="match status" value="1"/>
</dbReference>
<dbReference type="PANTHER" id="PTHR35851:SF1">
    <property type="entry name" value="CELL DIVISION PROTEIN FTSQ"/>
    <property type="match status" value="1"/>
</dbReference>
<evidence type="ECO:0000256" key="3">
    <source>
        <dbReference type="ARBA" id="ARBA00022519"/>
    </source>
</evidence>
<keyword evidence="8 9" id="KW-0131">Cell cycle</keyword>
<dbReference type="GO" id="GO:0005886">
    <property type="term" value="C:plasma membrane"/>
    <property type="evidence" value="ECO:0007669"/>
    <property type="project" value="UniProtKB-SubCell"/>
</dbReference>
<evidence type="ECO:0000256" key="9">
    <source>
        <dbReference type="HAMAP-Rule" id="MF_00911"/>
    </source>
</evidence>
<dbReference type="InterPro" id="IPR013685">
    <property type="entry name" value="POTRA_FtsQ_type"/>
</dbReference>